<evidence type="ECO:0000313" key="1">
    <source>
        <dbReference type="EMBL" id="GAJ40141.1"/>
    </source>
</evidence>
<gene>
    <name evidence="1" type="ORF">GCA01S_032_00590</name>
</gene>
<dbReference type="AlphaFoldDB" id="A0A023DGJ3"/>
<organism evidence="1 2">
    <name type="scientific">Parageobacillus caldoxylosilyticus NBRC 107762</name>
    <dbReference type="NCBI Taxonomy" id="1220594"/>
    <lineage>
        <taxon>Bacteria</taxon>
        <taxon>Bacillati</taxon>
        <taxon>Bacillota</taxon>
        <taxon>Bacilli</taxon>
        <taxon>Bacillales</taxon>
        <taxon>Anoxybacillaceae</taxon>
        <taxon>Saccharococcus</taxon>
    </lineage>
</organism>
<comment type="caution">
    <text evidence="1">The sequence shown here is derived from an EMBL/GenBank/DDBJ whole genome shotgun (WGS) entry which is preliminary data.</text>
</comment>
<reference evidence="1 2" key="1">
    <citation type="submission" date="2014-04" db="EMBL/GenBank/DDBJ databases">
        <title>Whole genome shotgun sequence of Geobacillus caldoxylosilyticus NBRC 107762.</title>
        <authorList>
            <person name="Hosoyama A."/>
            <person name="Hosoyama Y."/>
            <person name="Katano-Makiyama Y."/>
            <person name="Tsuchikane K."/>
            <person name="Ohji S."/>
            <person name="Ichikawa N."/>
            <person name="Yamazoe A."/>
            <person name="Fujita N."/>
        </authorList>
    </citation>
    <scope>NUCLEOTIDE SEQUENCE [LARGE SCALE GENOMIC DNA]</scope>
    <source>
        <strain evidence="1 2">NBRC 107762</strain>
    </source>
</reference>
<dbReference type="Proteomes" id="UP000023561">
    <property type="component" value="Unassembled WGS sequence"/>
</dbReference>
<keyword evidence="2" id="KW-1185">Reference proteome</keyword>
<sequence length="60" mass="7036">MNRNSYLLHNGHNEMIQSRFYDGSVLLMNELGAIRYNQQYISSLEEGEGNIDGKRYGKFY</sequence>
<evidence type="ECO:0000313" key="2">
    <source>
        <dbReference type="Proteomes" id="UP000023561"/>
    </source>
</evidence>
<accession>A0A023DGJ3</accession>
<name>A0A023DGJ3_9BACL</name>
<dbReference type="EMBL" id="BAWO01000032">
    <property type="protein sequence ID" value="GAJ40141.1"/>
    <property type="molecule type" value="Genomic_DNA"/>
</dbReference>
<protein>
    <submittedName>
        <fullName evidence="1">Uncharacterized protein</fullName>
    </submittedName>
</protein>
<proteinExistence type="predicted"/>